<dbReference type="GO" id="GO:0005634">
    <property type="term" value="C:nucleus"/>
    <property type="evidence" value="ECO:0007669"/>
    <property type="project" value="TreeGrafter"/>
</dbReference>
<dbReference type="SMART" id="SM00338">
    <property type="entry name" value="BRLZ"/>
    <property type="match status" value="1"/>
</dbReference>
<dbReference type="PRINTS" id="PR00042">
    <property type="entry name" value="LEUZIPPRFOS"/>
</dbReference>
<feature type="region of interest" description="Disordered" evidence="1">
    <location>
        <begin position="217"/>
        <end position="283"/>
    </location>
</feature>
<dbReference type="PROSITE" id="PS50217">
    <property type="entry name" value="BZIP"/>
    <property type="match status" value="1"/>
</dbReference>
<evidence type="ECO:0000313" key="4">
    <source>
        <dbReference type="Ensembl" id="ENSLLEP00000038620.1"/>
    </source>
</evidence>
<evidence type="ECO:0000313" key="5">
    <source>
        <dbReference type="Proteomes" id="UP000694569"/>
    </source>
</evidence>
<dbReference type="OrthoDB" id="5866312at2759"/>
<dbReference type="InterPro" id="IPR000837">
    <property type="entry name" value="AP-1"/>
</dbReference>
<dbReference type="Pfam" id="PF00170">
    <property type="entry name" value="bZIP_1"/>
    <property type="match status" value="1"/>
</dbReference>
<dbReference type="PANTHER" id="PTHR23351:SF3">
    <property type="entry name" value="PROTEIN FOSB"/>
    <property type="match status" value="1"/>
</dbReference>
<protein>
    <submittedName>
        <fullName evidence="4">FosB proto-onco, AP-1 transcription factor subunit</fullName>
    </submittedName>
</protein>
<dbReference type="Gene3D" id="1.20.5.170">
    <property type="match status" value="1"/>
</dbReference>
<dbReference type="InterPro" id="IPR046347">
    <property type="entry name" value="bZIP_sf"/>
</dbReference>
<dbReference type="AlphaFoldDB" id="A0A8C5QMI9"/>
<keyword evidence="5" id="KW-1185">Reference proteome</keyword>
<dbReference type="InterPro" id="IPR004827">
    <property type="entry name" value="bZIP"/>
</dbReference>
<dbReference type="PANTHER" id="PTHR23351">
    <property type="entry name" value="FOS TRANSCRIPTION FACTOR-RELATED"/>
    <property type="match status" value="1"/>
</dbReference>
<feature type="region of interest" description="Disordered" evidence="1">
    <location>
        <begin position="89"/>
        <end position="158"/>
    </location>
</feature>
<name>A0A8C5QMI9_9ANUR</name>
<accession>A0A8C5QMI9</accession>
<organism evidence="4 5">
    <name type="scientific">Leptobrachium leishanense</name>
    <name type="common">Leishan spiny toad</name>
    <dbReference type="NCBI Taxonomy" id="445787"/>
    <lineage>
        <taxon>Eukaryota</taxon>
        <taxon>Metazoa</taxon>
        <taxon>Chordata</taxon>
        <taxon>Craniata</taxon>
        <taxon>Vertebrata</taxon>
        <taxon>Euteleostomi</taxon>
        <taxon>Amphibia</taxon>
        <taxon>Batrachia</taxon>
        <taxon>Anura</taxon>
        <taxon>Pelobatoidea</taxon>
        <taxon>Megophryidae</taxon>
        <taxon>Leptobrachium</taxon>
    </lineage>
</organism>
<proteinExistence type="predicted"/>
<dbReference type="SUPFAM" id="SSF57959">
    <property type="entry name" value="Leucine zipper domain"/>
    <property type="match status" value="1"/>
</dbReference>
<feature type="chain" id="PRO_5034754236" evidence="2">
    <location>
        <begin position="23"/>
        <end position="283"/>
    </location>
</feature>
<evidence type="ECO:0000256" key="2">
    <source>
        <dbReference type="SAM" id="SignalP"/>
    </source>
</evidence>
<feature type="signal peptide" evidence="2">
    <location>
        <begin position="1"/>
        <end position="22"/>
    </location>
</feature>
<feature type="domain" description="BZIP" evidence="3">
    <location>
        <begin position="151"/>
        <end position="214"/>
    </location>
</feature>
<dbReference type="FunFam" id="1.20.5.170:FF:000006">
    <property type="entry name" value="fos-related antigen 2 isoform X1"/>
    <property type="match status" value="1"/>
</dbReference>
<reference evidence="4" key="2">
    <citation type="submission" date="2025-09" db="UniProtKB">
        <authorList>
            <consortium name="Ensembl"/>
        </authorList>
    </citation>
    <scope>IDENTIFICATION</scope>
</reference>
<reference evidence="4" key="1">
    <citation type="submission" date="2025-08" db="UniProtKB">
        <authorList>
            <consortium name="Ensembl"/>
        </authorList>
    </citation>
    <scope>IDENTIFICATION</scope>
</reference>
<dbReference type="CDD" id="cd14721">
    <property type="entry name" value="bZIP_Fos"/>
    <property type="match status" value="1"/>
</dbReference>
<evidence type="ECO:0000256" key="1">
    <source>
        <dbReference type="SAM" id="MobiDB-lite"/>
    </source>
</evidence>
<dbReference type="GeneTree" id="ENSGT00940000160358"/>
<dbReference type="GO" id="GO:0000981">
    <property type="term" value="F:DNA-binding transcription factor activity, RNA polymerase II-specific"/>
    <property type="evidence" value="ECO:0007669"/>
    <property type="project" value="TreeGrafter"/>
</dbReference>
<gene>
    <name evidence="4" type="primary">FOSB</name>
</gene>
<dbReference type="Proteomes" id="UP000694569">
    <property type="component" value="Unplaced"/>
</dbReference>
<dbReference type="Ensembl" id="ENSLLET00000040149.1">
    <property type="protein sequence ID" value="ENSLLEP00000038620.1"/>
    <property type="gene ID" value="ENSLLEG00000024468.1"/>
</dbReference>
<sequence>MNNPSHSFPFFPCFIFPPFLICLTPSLPPGVAIFFMSPRSHQEPGPLSFTQECVALCDVPSSFVPTVTAITSSQDLQWLVTPALISSMAQSQPTPGPSIDPYDLPGTSYSSPPGAAYGPNLPPSTPGQEGARPTRARGKRSREEALTPEEEEKRRVRRERNKLAAAKCRNRRRELTDRLQTETDVLEEEKSNLEAEIDELRRQKEQLEFALLSHRPGCKLPYEDPELPPTDPAASYAHGALLPSYPSQLEREEPVEPGTSAAAGVSAHPPTHLAPPHSWHSET</sequence>
<keyword evidence="2" id="KW-0732">Signal</keyword>
<evidence type="ECO:0000259" key="3">
    <source>
        <dbReference type="PROSITE" id="PS50217"/>
    </source>
</evidence>
<dbReference type="GO" id="GO:0000978">
    <property type="term" value="F:RNA polymerase II cis-regulatory region sequence-specific DNA binding"/>
    <property type="evidence" value="ECO:0007669"/>
    <property type="project" value="TreeGrafter"/>
</dbReference>
<dbReference type="PROSITE" id="PS00036">
    <property type="entry name" value="BZIP_BASIC"/>
    <property type="match status" value="1"/>
</dbReference>